<evidence type="ECO:0000313" key="5">
    <source>
        <dbReference type="Proteomes" id="UP000664859"/>
    </source>
</evidence>
<dbReference type="PROSITE" id="PS50026">
    <property type="entry name" value="EGF_3"/>
    <property type="match status" value="1"/>
</dbReference>
<accession>A0A835YK89</accession>
<dbReference type="InterPro" id="IPR000742">
    <property type="entry name" value="EGF"/>
</dbReference>
<keyword evidence="2" id="KW-0732">Signal</keyword>
<keyword evidence="5" id="KW-1185">Reference proteome</keyword>
<dbReference type="Pfam" id="PF00008">
    <property type="entry name" value="EGF"/>
    <property type="match status" value="1"/>
</dbReference>
<comment type="caution">
    <text evidence="1">Lacks conserved residue(s) required for the propagation of feature annotation.</text>
</comment>
<proteinExistence type="predicted"/>
<dbReference type="SUPFAM" id="SSF57196">
    <property type="entry name" value="EGF/Laminin"/>
    <property type="match status" value="1"/>
</dbReference>
<protein>
    <recommendedName>
        <fullName evidence="3">EGF-like domain-containing protein</fullName>
    </recommendedName>
</protein>
<feature type="disulfide bond" evidence="1">
    <location>
        <begin position="229"/>
        <end position="238"/>
    </location>
</feature>
<keyword evidence="1" id="KW-1015">Disulfide bond</keyword>
<comment type="caution">
    <text evidence="4">The sequence shown here is derived from an EMBL/GenBank/DDBJ whole genome shotgun (WGS) entry which is preliminary data.</text>
</comment>
<feature type="chain" id="PRO_5032577934" description="EGF-like domain-containing protein" evidence="2">
    <location>
        <begin position="20"/>
        <end position="242"/>
    </location>
</feature>
<gene>
    <name evidence="4" type="ORF">JKP88DRAFT_339353</name>
</gene>
<organism evidence="4 5">
    <name type="scientific">Tribonema minus</name>
    <dbReference type="NCBI Taxonomy" id="303371"/>
    <lineage>
        <taxon>Eukaryota</taxon>
        <taxon>Sar</taxon>
        <taxon>Stramenopiles</taxon>
        <taxon>Ochrophyta</taxon>
        <taxon>PX clade</taxon>
        <taxon>Xanthophyceae</taxon>
        <taxon>Tribonematales</taxon>
        <taxon>Tribonemataceae</taxon>
        <taxon>Tribonema</taxon>
    </lineage>
</organism>
<dbReference type="PROSITE" id="PS01186">
    <property type="entry name" value="EGF_2"/>
    <property type="match status" value="1"/>
</dbReference>
<evidence type="ECO:0000256" key="1">
    <source>
        <dbReference type="PROSITE-ProRule" id="PRU00076"/>
    </source>
</evidence>
<reference evidence="4" key="1">
    <citation type="submission" date="2021-02" db="EMBL/GenBank/DDBJ databases">
        <title>First Annotated Genome of the Yellow-green Alga Tribonema minus.</title>
        <authorList>
            <person name="Mahan K.M."/>
        </authorList>
    </citation>
    <scope>NUCLEOTIDE SEQUENCE</scope>
    <source>
        <strain evidence="4">UTEX B ZZ1240</strain>
    </source>
</reference>
<dbReference type="AlphaFoldDB" id="A0A835YK89"/>
<evidence type="ECO:0000313" key="4">
    <source>
        <dbReference type="EMBL" id="KAG5175160.1"/>
    </source>
</evidence>
<dbReference type="EMBL" id="JAFCMP010000553">
    <property type="protein sequence ID" value="KAG5175160.1"/>
    <property type="molecule type" value="Genomic_DNA"/>
</dbReference>
<dbReference type="OrthoDB" id="283575at2759"/>
<dbReference type="PROSITE" id="PS00022">
    <property type="entry name" value="EGF_1"/>
    <property type="match status" value="1"/>
</dbReference>
<evidence type="ECO:0000259" key="3">
    <source>
        <dbReference type="PROSITE" id="PS50026"/>
    </source>
</evidence>
<dbReference type="Gene3D" id="2.10.25.10">
    <property type="entry name" value="Laminin"/>
    <property type="match status" value="1"/>
</dbReference>
<keyword evidence="1" id="KW-0245">EGF-like domain</keyword>
<sequence length="242" mass="25666">MKAPVLAVLYLAVAEEAAAATCGTGTKVTVQQQFGAGTCPLDVCCPQGHTAQQCKDGAKELAQLLPTNDENCYQFPSDVNVSCNVKNPSKSFCLLHPSPDPCSPNPCKHSARCTLSYTANARGCNGPQVQCHCAEIGNYAGKLCGITCAPDAAPCGRSFYDYDSNDFETNHKCCKPSEACVRMPSKYGWITDCLPKARPTSCDPNPCKHGGWCALFPYTGDANIYVCVCASGWTGALCGIPK</sequence>
<feature type="signal peptide" evidence="2">
    <location>
        <begin position="1"/>
        <end position="19"/>
    </location>
</feature>
<evidence type="ECO:0000256" key="2">
    <source>
        <dbReference type="SAM" id="SignalP"/>
    </source>
</evidence>
<name>A0A835YK89_9STRA</name>
<dbReference type="Proteomes" id="UP000664859">
    <property type="component" value="Unassembled WGS sequence"/>
</dbReference>
<feature type="domain" description="EGF-like" evidence="3">
    <location>
        <begin position="198"/>
        <end position="239"/>
    </location>
</feature>